<feature type="compositionally biased region" description="Acidic residues" evidence="11">
    <location>
        <begin position="1142"/>
        <end position="1159"/>
    </location>
</feature>
<evidence type="ECO:0000256" key="3">
    <source>
        <dbReference type="ARBA" id="ARBA00022527"/>
    </source>
</evidence>
<dbReference type="InterPro" id="IPR017441">
    <property type="entry name" value="Protein_kinase_ATP_BS"/>
</dbReference>
<dbReference type="Pfam" id="PF00069">
    <property type="entry name" value="Pkinase"/>
    <property type="match status" value="1"/>
</dbReference>
<name>A0AAN9GBY6_9CAEN</name>
<feature type="compositionally biased region" description="Polar residues" evidence="11">
    <location>
        <begin position="990"/>
        <end position="1004"/>
    </location>
</feature>
<dbReference type="GO" id="GO:0005524">
    <property type="term" value="F:ATP binding"/>
    <property type="evidence" value="ECO:0007669"/>
    <property type="project" value="UniProtKB-UniRule"/>
</dbReference>
<evidence type="ECO:0000256" key="1">
    <source>
        <dbReference type="ARBA" id="ARBA00008718"/>
    </source>
</evidence>
<feature type="compositionally biased region" description="Low complexity" evidence="11">
    <location>
        <begin position="354"/>
        <end position="381"/>
    </location>
</feature>
<keyword evidence="5 10" id="KW-0547">Nucleotide-binding</keyword>
<feature type="compositionally biased region" description="Polar residues" evidence="11">
    <location>
        <begin position="294"/>
        <end position="305"/>
    </location>
</feature>
<dbReference type="Gene3D" id="1.10.533.10">
    <property type="entry name" value="Death Domain, Fas"/>
    <property type="match status" value="1"/>
</dbReference>
<dbReference type="PROSITE" id="PS50011">
    <property type="entry name" value="PROTEIN_KINASE_DOM"/>
    <property type="match status" value="1"/>
</dbReference>
<comment type="similarity">
    <text evidence="1">Belongs to the protein kinase superfamily. TKL Ser/Thr protein kinase family. Pelle subfamily.</text>
</comment>
<evidence type="ECO:0000256" key="6">
    <source>
        <dbReference type="ARBA" id="ARBA00022777"/>
    </source>
</evidence>
<accession>A0AAN9GBY6</accession>
<dbReference type="InterPro" id="IPR008271">
    <property type="entry name" value="Ser/Thr_kinase_AS"/>
</dbReference>
<dbReference type="Gene3D" id="3.30.200.20">
    <property type="entry name" value="Phosphorylase Kinase, domain 1"/>
    <property type="match status" value="1"/>
</dbReference>
<dbReference type="Pfam" id="PF00531">
    <property type="entry name" value="Death"/>
    <property type="match status" value="1"/>
</dbReference>
<feature type="binding site" evidence="10">
    <location>
        <position position="441"/>
    </location>
    <ligand>
        <name>ATP</name>
        <dbReference type="ChEBI" id="CHEBI:30616"/>
    </ligand>
</feature>
<proteinExistence type="inferred from homology"/>
<dbReference type="FunFam" id="1.10.510.10:FF:000754">
    <property type="entry name" value="Interleukin-1 receptor-associated kinase"/>
    <property type="match status" value="1"/>
</dbReference>
<dbReference type="InterPro" id="IPR051824">
    <property type="entry name" value="LRR_Rcpt-Like_S/T_Kinase"/>
</dbReference>
<dbReference type="Proteomes" id="UP001374579">
    <property type="component" value="Unassembled WGS sequence"/>
</dbReference>
<evidence type="ECO:0000313" key="14">
    <source>
        <dbReference type="EMBL" id="KAK7102602.1"/>
    </source>
</evidence>
<feature type="compositionally biased region" description="Low complexity" evidence="11">
    <location>
        <begin position="315"/>
        <end position="328"/>
    </location>
</feature>
<dbReference type="PANTHER" id="PTHR48006">
    <property type="entry name" value="LEUCINE-RICH REPEAT-CONTAINING PROTEIN DDB_G0281931-RELATED"/>
    <property type="match status" value="1"/>
</dbReference>
<feature type="region of interest" description="Disordered" evidence="11">
    <location>
        <begin position="48"/>
        <end position="90"/>
    </location>
</feature>
<evidence type="ECO:0000259" key="13">
    <source>
        <dbReference type="PROSITE" id="PS50017"/>
    </source>
</evidence>
<evidence type="ECO:0000256" key="2">
    <source>
        <dbReference type="ARBA" id="ARBA00012513"/>
    </source>
</evidence>
<keyword evidence="3" id="KW-0723">Serine/threonine-protein kinase</keyword>
<dbReference type="PROSITE" id="PS00108">
    <property type="entry name" value="PROTEIN_KINASE_ST"/>
    <property type="match status" value="1"/>
</dbReference>
<dbReference type="EC" id="2.7.11.1" evidence="2"/>
<gene>
    <name evidence="14" type="ORF">V1264_020798</name>
</gene>
<comment type="caution">
    <text evidence="14">The sequence shown here is derived from an EMBL/GenBank/DDBJ whole genome shotgun (WGS) entry which is preliminary data.</text>
</comment>
<evidence type="ECO:0000256" key="4">
    <source>
        <dbReference type="ARBA" id="ARBA00022679"/>
    </source>
</evidence>
<dbReference type="AlphaFoldDB" id="A0AAN9GBY6"/>
<keyword evidence="6" id="KW-0418">Kinase</keyword>
<keyword evidence="15" id="KW-1185">Reference proteome</keyword>
<dbReference type="SUPFAM" id="SSF56112">
    <property type="entry name" value="Protein kinase-like (PK-like)"/>
    <property type="match status" value="1"/>
</dbReference>
<evidence type="ECO:0000256" key="8">
    <source>
        <dbReference type="ARBA" id="ARBA00047899"/>
    </source>
</evidence>
<feature type="compositionally biased region" description="Low complexity" evidence="11">
    <location>
        <begin position="229"/>
        <end position="243"/>
    </location>
</feature>
<dbReference type="GO" id="GO:0004674">
    <property type="term" value="F:protein serine/threonine kinase activity"/>
    <property type="evidence" value="ECO:0007669"/>
    <property type="project" value="UniProtKB-KW"/>
</dbReference>
<evidence type="ECO:0000256" key="9">
    <source>
        <dbReference type="ARBA" id="ARBA00048679"/>
    </source>
</evidence>
<sequence>MIVDTNVIASTVSSVVVARSHSELPCDGQQQRAEVSLNELSALASTSTSKENVSDYGEASSSSVQPATTELEDDLAEEKEETKDDDEDDRSCCCAADDMAGDDQKAEKYIVDIPYSVLLSIYQSLDADKGWESLASETGYTFDKIRLLELEGARNQGSPSRSLLWELGSRNTTVRQLYGYLSVLSRFREMKLLEDYVNSPSKTSSVDNGLRGLKSPSSSLDSPRGNRFGGLSSPSASLSGKKSNNPSMNSDSINFNQPKSSGDVNNSMKFQEKDKHYSGKQIPMAPNVSPSPPTGGNQPASSPHSPASIKVPSMRPSNPSRNVVNSSSANIVRDMVRQLPGGMQSGSPLPPSHPSSQGGHLSSPLPSSESDSPISSGPFSSLPGLDSSLEAHMAVMGSVCFSYSEIVQATNNFSEQSKIGEGAFGTVYFGVLRHNKCAVKKMFEGSGQETVVERSTQVQRELTSLLKFRHENIVTLYGYASEGECLCLIYQFMPNGSLEDRLMCKNSTAPLVWSQRLNILLGACQGLNFLHKAGQQPLIHGDIKSANILLDKHMEAKIGDLGQAQQATSRAADSTTKHFTHITRAETSTKLYGTKAYQARELQTGGSSSVKSDVFAMGVVILEMFSGEKAYDERREGEQFLADYFRSLQEESGDEACLAKMDQRGGECPQEVALAVLHLANECTSLLKKNRPNSAKLLEKMVSAEKLYKEKAGIKLTNMDSMPGSERSCHLSHSSSADRSVPNLAGAPPHDLQPSSPPYHHQAVQQQPSSTFNVNLNSSMVSPKEKLYATQLVGASHEKKPDIGRPDNRLAVNLNMSASLPNHPARQDSQSSLGSGPKSLGTPSPINNPIACFPEGQPLPPAFRLQQAYDQQKETPEEEKRRISRLSATYPTKEIAWRQEEAEAFPQSDPAKLAALQQFDHSGYSAEEKEVNVLQSDPKKLAMLKIFDENLHHPTEESAEGQIQSPCQQDPLACDPQKLAYLRQFDSTNVGQADPATSSIVQQTQREEEQSLASDPRKLAALQHFDTDSHNSASVDSEVATVHGESLHSAAGNTPLVSQQDYVVVPSQREALEACKSMAQHQGPAQQPSLSPCNSAGGENVAFIPPTQQDSFPTASDAQASAAERQRNFFKMYNEALENMGEEDYDDEDFDDDDEEETYDNGGQDCEEQISNAVSEETSIVSQCTPSEEGATGASTKTGHHNRTPSEQDKTMLNYFKQKEQQYGKTFKKPAQASQC</sequence>
<evidence type="ECO:0000256" key="10">
    <source>
        <dbReference type="PROSITE-ProRule" id="PRU10141"/>
    </source>
</evidence>
<feature type="compositionally biased region" description="Low complexity" evidence="11">
    <location>
        <begin position="731"/>
        <end position="740"/>
    </location>
</feature>
<comment type="catalytic activity">
    <reaction evidence="8">
        <text>L-threonyl-[protein] + ATP = O-phospho-L-threonyl-[protein] + ADP + H(+)</text>
        <dbReference type="Rhea" id="RHEA:46608"/>
        <dbReference type="Rhea" id="RHEA-COMP:11060"/>
        <dbReference type="Rhea" id="RHEA-COMP:11605"/>
        <dbReference type="ChEBI" id="CHEBI:15378"/>
        <dbReference type="ChEBI" id="CHEBI:30013"/>
        <dbReference type="ChEBI" id="CHEBI:30616"/>
        <dbReference type="ChEBI" id="CHEBI:61977"/>
        <dbReference type="ChEBI" id="CHEBI:456216"/>
        <dbReference type="EC" id="2.7.11.1"/>
    </reaction>
</comment>
<feature type="region of interest" description="Disordered" evidence="11">
    <location>
        <begin position="1142"/>
        <end position="1213"/>
    </location>
</feature>
<feature type="region of interest" description="Disordered" evidence="11">
    <location>
        <begin position="819"/>
        <end position="861"/>
    </location>
</feature>
<dbReference type="PANTHER" id="PTHR48006:SF102">
    <property type="entry name" value="LEUCINE-RICH REPEAT-CONTAINING PROTEIN DDB_G0281931-RELATED"/>
    <property type="match status" value="1"/>
</dbReference>
<evidence type="ECO:0000313" key="15">
    <source>
        <dbReference type="Proteomes" id="UP001374579"/>
    </source>
</evidence>
<dbReference type="InterPro" id="IPR000488">
    <property type="entry name" value="Death_dom"/>
</dbReference>
<evidence type="ECO:0000259" key="12">
    <source>
        <dbReference type="PROSITE" id="PS50011"/>
    </source>
</evidence>
<keyword evidence="4" id="KW-0808">Transferase</keyword>
<dbReference type="InterPro" id="IPR011009">
    <property type="entry name" value="Kinase-like_dom_sf"/>
</dbReference>
<comment type="catalytic activity">
    <reaction evidence="9">
        <text>L-seryl-[protein] + ATP = O-phospho-L-seryl-[protein] + ADP + H(+)</text>
        <dbReference type="Rhea" id="RHEA:17989"/>
        <dbReference type="Rhea" id="RHEA-COMP:9863"/>
        <dbReference type="Rhea" id="RHEA-COMP:11604"/>
        <dbReference type="ChEBI" id="CHEBI:15378"/>
        <dbReference type="ChEBI" id="CHEBI:29999"/>
        <dbReference type="ChEBI" id="CHEBI:30616"/>
        <dbReference type="ChEBI" id="CHEBI:83421"/>
        <dbReference type="ChEBI" id="CHEBI:456216"/>
        <dbReference type="EC" id="2.7.11.1"/>
    </reaction>
</comment>
<feature type="domain" description="Death" evidence="13">
    <location>
        <begin position="131"/>
        <end position="197"/>
    </location>
</feature>
<dbReference type="EMBL" id="JBAMIC010000010">
    <property type="protein sequence ID" value="KAK7102602.1"/>
    <property type="molecule type" value="Genomic_DNA"/>
</dbReference>
<dbReference type="SMART" id="SM00220">
    <property type="entry name" value="S_TKc"/>
    <property type="match status" value="1"/>
</dbReference>
<dbReference type="InterPro" id="IPR011029">
    <property type="entry name" value="DEATH-like_dom_sf"/>
</dbReference>
<reference evidence="14 15" key="1">
    <citation type="submission" date="2024-02" db="EMBL/GenBank/DDBJ databases">
        <title>Chromosome-scale genome assembly of the rough periwinkle Littorina saxatilis.</title>
        <authorList>
            <person name="De Jode A."/>
            <person name="Faria R."/>
            <person name="Formenti G."/>
            <person name="Sims Y."/>
            <person name="Smith T.P."/>
            <person name="Tracey A."/>
            <person name="Wood J.M.D."/>
            <person name="Zagrodzka Z.B."/>
            <person name="Johannesson K."/>
            <person name="Butlin R.K."/>
            <person name="Leder E.H."/>
        </authorList>
    </citation>
    <scope>NUCLEOTIDE SEQUENCE [LARGE SCALE GENOMIC DNA]</scope>
    <source>
        <strain evidence="14">Snail1</strain>
        <tissue evidence="14">Muscle</tissue>
    </source>
</reference>
<dbReference type="PROSITE" id="PS50017">
    <property type="entry name" value="DEATH_DOMAIN"/>
    <property type="match status" value="1"/>
</dbReference>
<evidence type="ECO:0000256" key="7">
    <source>
        <dbReference type="ARBA" id="ARBA00022840"/>
    </source>
</evidence>
<protein>
    <recommendedName>
        <fullName evidence="2">non-specific serine/threonine protein kinase</fullName>
        <ecNumber evidence="2">2.7.11.1</ecNumber>
    </recommendedName>
</protein>
<organism evidence="14 15">
    <name type="scientific">Littorina saxatilis</name>
    <dbReference type="NCBI Taxonomy" id="31220"/>
    <lineage>
        <taxon>Eukaryota</taxon>
        <taxon>Metazoa</taxon>
        <taxon>Spiralia</taxon>
        <taxon>Lophotrochozoa</taxon>
        <taxon>Mollusca</taxon>
        <taxon>Gastropoda</taxon>
        <taxon>Caenogastropoda</taxon>
        <taxon>Littorinimorpha</taxon>
        <taxon>Littorinoidea</taxon>
        <taxon>Littorinidae</taxon>
        <taxon>Littorina</taxon>
    </lineage>
</organism>
<dbReference type="InterPro" id="IPR000719">
    <property type="entry name" value="Prot_kinase_dom"/>
</dbReference>
<feature type="compositionally biased region" description="Polar residues" evidence="11">
    <location>
        <begin position="244"/>
        <end position="269"/>
    </location>
</feature>
<feature type="compositionally biased region" description="Polar residues" evidence="11">
    <location>
        <begin position="1169"/>
        <end position="1186"/>
    </location>
</feature>
<feature type="region of interest" description="Disordered" evidence="11">
    <location>
        <begin position="718"/>
        <end position="768"/>
    </location>
</feature>
<feature type="region of interest" description="Disordered" evidence="11">
    <location>
        <begin position="199"/>
        <end position="381"/>
    </location>
</feature>
<feature type="domain" description="Protein kinase" evidence="12">
    <location>
        <begin position="413"/>
        <end position="708"/>
    </location>
</feature>
<evidence type="ECO:0000256" key="11">
    <source>
        <dbReference type="SAM" id="MobiDB-lite"/>
    </source>
</evidence>
<dbReference type="PROSITE" id="PS00107">
    <property type="entry name" value="PROTEIN_KINASE_ATP"/>
    <property type="match status" value="1"/>
</dbReference>
<dbReference type="GO" id="GO:0045087">
    <property type="term" value="P:innate immune response"/>
    <property type="evidence" value="ECO:0007669"/>
    <property type="project" value="UniProtKB-ARBA"/>
</dbReference>
<feature type="region of interest" description="Disordered" evidence="11">
    <location>
        <begin position="990"/>
        <end position="1015"/>
    </location>
</feature>
<dbReference type="GO" id="GO:0007165">
    <property type="term" value="P:signal transduction"/>
    <property type="evidence" value="ECO:0007669"/>
    <property type="project" value="InterPro"/>
</dbReference>
<feature type="compositionally biased region" description="Acidic residues" evidence="11">
    <location>
        <begin position="70"/>
        <end position="89"/>
    </location>
</feature>
<dbReference type="Gene3D" id="1.10.510.10">
    <property type="entry name" value="Transferase(Phosphotransferase) domain 1"/>
    <property type="match status" value="1"/>
</dbReference>
<evidence type="ECO:0000256" key="5">
    <source>
        <dbReference type="ARBA" id="ARBA00022741"/>
    </source>
</evidence>
<dbReference type="SUPFAM" id="SSF47986">
    <property type="entry name" value="DEATH domain"/>
    <property type="match status" value="1"/>
</dbReference>
<keyword evidence="7 10" id="KW-0067">ATP-binding</keyword>